<reference evidence="2 3" key="2">
    <citation type="submission" date="2012-02" db="EMBL/GenBank/DDBJ databases">
        <title>Improved High-Quality Draft sequence of Eubacterium cellulosolvens 6.</title>
        <authorList>
            <consortium name="US DOE Joint Genome Institute"/>
            <person name="Lucas S."/>
            <person name="Han J."/>
            <person name="Lapidus A."/>
            <person name="Cheng J.-F."/>
            <person name="Goodwin L."/>
            <person name="Pitluck S."/>
            <person name="Peters L."/>
            <person name="Mikhailova N."/>
            <person name="Gu W."/>
            <person name="Detter J.C."/>
            <person name="Han C."/>
            <person name="Tapia R."/>
            <person name="Land M."/>
            <person name="Hauser L."/>
            <person name="Kyrpides N."/>
            <person name="Ivanova N."/>
            <person name="Pagani I."/>
            <person name="Johnson E."/>
            <person name="Mukhopadhyay B."/>
            <person name="Anderson I."/>
            <person name="Woyke T."/>
        </authorList>
    </citation>
    <scope>NUCLEOTIDE SEQUENCE [LARGE SCALE GENOMIC DNA]</scope>
    <source>
        <strain evidence="2 3">6</strain>
    </source>
</reference>
<dbReference type="eggNOG" id="COG2158">
    <property type="taxonomic scope" value="Bacteria"/>
</dbReference>
<dbReference type="HOGENOM" id="CLU_164613_1_0_9"/>
<organism evidence="2 3">
    <name type="scientific">Eubacterium cellulosolvens (strain ATCC 43171 / JCM 9499 / 6)</name>
    <name type="common">Cillobacterium cellulosolvens</name>
    <dbReference type="NCBI Taxonomy" id="633697"/>
    <lineage>
        <taxon>Bacteria</taxon>
        <taxon>Bacillati</taxon>
        <taxon>Bacillota</taxon>
        <taxon>Clostridia</taxon>
        <taxon>Eubacteriales</taxon>
        <taxon>Eubacteriaceae</taxon>
        <taxon>Eubacterium</taxon>
    </lineage>
</organism>
<dbReference type="OrthoDB" id="9799337at2"/>
<evidence type="ECO:0000313" key="3">
    <source>
        <dbReference type="Proteomes" id="UP000005753"/>
    </source>
</evidence>
<keyword evidence="3" id="KW-1185">Reference proteome</keyword>
<dbReference type="InterPro" id="IPR007212">
    <property type="entry name" value="Zf-like"/>
</dbReference>
<evidence type="ECO:0000313" key="2">
    <source>
        <dbReference type="EMBL" id="EIM56321.1"/>
    </source>
</evidence>
<reference evidence="2 3" key="1">
    <citation type="submission" date="2010-08" db="EMBL/GenBank/DDBJ databases">
        <authorList>
            <consortium name="US DOE Joint Genome Institute (JGI-PGF)"/>
            <person name="Lucas S."/>
            <person name="Copeland A."/>
            <person name="Lapidus A."/>
            <person name="Cheng J.-F."/>
            <person name="Bruce D."/>
            <person name="Goodwin L."/>
            <person name="Pitluck S."/>
            <person name="Land M.L."/>
            <person name="Hauser L."/>
            <person name="Chang Y.-J."/>
            <person name="Anderson I.J."/>
            <person name="Johnson E."/>
            <person name="Mulhopadhyay B."/>
            <person name="Kyrpides N."/>
            <person name="Woyke T.J."/>
        </authorList>
    </citation>
    <scope>NUCLEOTIDE SEQUENCE [LARGE SCALE GENOMIC DNA]</scope>
    <source>
        <strain evidence="2 3">6</strain>
    </source>
</reference>
<protein>
    <submittedName>
        <fullName evidence="2">Uncharacterized protein containing a Zn-finger-like domain</fullName>
    </submittedName>
</protein>
<accession>I5AR98</accession>
<evidence type="ECO:0000259" key="1">
    <source>
        <dbReference type="Pfam" id="PF04071"/>
    </source>
</evidence>
<feature type="domain" description="Cysteine-rich small" evidence="1">
    <location>
        <begin position="5"/>
        <end position="75"/>
    </location>
</feature>
<dbReference type="EMBL" id="CM001487">
    <property type="protein sequence ID" value="EIM56321.1"/>
    <property type="molecule type" value="Genomic_DNA"/>
</dbReference>
<sequence>MENSYKFFSNRECKYFPCHKGTGDFNCLFCYCPFYMEEQCPGNPSWLDRGDKIIKDCTNCDFPHRPENYERILELLRLRNAGRCVSDETRAKARKK</sequence>
<gene>
    <name evidence="2" type="ORF">EubceDRAFT1_0471</name>
</gene>
<dbReference type="Proteomes" id="UP000005753">
    <property type="component" value="Chromosome"/>
</dbReference>
<dbReference type="Pfam" id="PF04071">
    <property type="entry name" value="zf-like"/>
    <property type="match status" value="1"/>
</dbReference>
<dbReference type="AlphaFoldDB" id="I5AR98"/>
<name>I5AR98_EUBC6</name>
<proteinExistence type="predicted"/>
<dbReference type="STRING" id="633697.EubceDRAFT1_0471"/>